<comment type="caution">
    <text evidence="1">The sequence shown here is derived from an EMBL/GenBank/DDBJ whole genome shotgun (WGS) entry which is preliminary data.</text>
</comment>
<keyword evidence="2" id="KW-1185">Reference proteome</keyword>
<evidence type="ECO:0000313" key="2">
    <source>
        <dbReference type="Proteomes" id="UP000198263"/>
    </source>
</evidence>
<reference evidence="1 2" key="1">
    <citation type="submission" date="2016-01" db="EMBL/GenBank/DDBJ databases">
        <authorList>
            <person name="Peeters C."/>
        </authorList>
    </citation>
    <scope>NUCLEOTIDE SEQUENCE [LARGE SCALE GENOMIC DNA]</scope>
    <source>
        <strain evidence="1">LMG 29315</strain>
    </source>
</reference>
<dbReference type="AlphaFoldDB" id="A0A658QXV8"/>
<gene>
    <name evidence="1" type="ORF">AWB72_02766</name>
</gene>
<proteinExistence type="predicted"/>
<dbReference type="OrthoDB" id="9009936at2"/>
<name>A0A658QXV8_9BURK</name>
<evidence type="ECO:0000313" key="1">
    <source>
        <dbReference type="EMBL" id="SAL31430.1"/>
    </source>
</evidence>
<dbReference type="EMBL" id="FCNV02000004">
    <property type="protein sequence ID" value="SAL31430.1"/>
    <property type="molecule type" value="Genomic_DNA"/>
</dbReference>
<organism evidence="1 2">
    <name type="scientific">Caballeronia concitans</name>
    <dbReference type="NCBI Taxonomy" id="1777133"/>
    <lineage>
        <taxon>Bacteria</taxon>
        <taxon>Pseudomonadati</taxon>
        <taxon>Pseudomonadota</taxon>
        <taxon>Betaproteobacteria</taxon>
        <taxon>Burkholderiales</taxon>
        <taxon>Burkholderiaceae</taxon>
        <taxon>Caballeronia</taxon>
    </lineage>
</organism>
<accession>A0A658QXV8</accession>
<dbReference type="RefSeq" id="WP_040052586.1">
    <property type="nucleotide sequence ID" value="NZ_FCNV02000004.1"/>
</dbReference>
<sequence length="84" mass="8857">MFQTMQHNATPHHVANLTAQAHIGAAASEAELLAQLQAASDNVLRLAGEMTARPDFDAADSLAEQHALAQRLIGQLLAMPASQS</sequence>
<dbReference type="Proteomes" id="UP000198263">
    <property type="component" value="Unassembled WGS sequence"/>
</dbReference>
<protein>
    <submittedName>
        <fullName evidence="1">Uncharacterized protein</fullName>
    </submittedName>
</protein>